<dbReference type="STRING" id="1592317.DPF_0805"/>
<sequence>MLGIAARDRAMGAIAGCFIGDALGVGPHWYYNLEKMRQDYGQWISGYTAPKKGRWHEGLQPGDNSQTGQVTLMLLESLACTKGKYDQDDFTSRMNDLLATLDGSIHGGRMTDIAMRELWKAWSQDGSWEHAGSYADTAEAAIRATVMAAAYAHEPEQLAEVALKNIHLTHNEPFIAAQSLAFCLTVCALIRDIPLGKTRMVVPKWAEPTGLTRFFHDAFIQPDLIAMAAGNPNIHIDPPLHVCQLFGLPCQLGFLAPAAYYLAARFPDEFEMPVLSAINGGGNNMARAALTGALAGALVGFSNIPERFVDGLQDKIAILPLAEKITENLTVS</sequence>
<dbReference type="SUPFAM" id="SSF101478">
    <property type="entry name" value="ADP-ribosylglycohydrolase"/>
    <property type="match status" value="1"/>
</dbReference>
<dbReference type="GO" id="GO:0046872">
    <property type="term" value="F:metal ion binding"/>
    <property type="evidence" value="ECO:0007669"/>
    <property type="project" value="UniProtKB-KW"/>
</dbReference>
<accession>A0A194AFJ5</accession>
<feature type="binding site" evidence="3">
    <location>
        <position position="65"/>
    </location>
    <ligand>
        <name>Mg(2+)</name>
        <dbReference type="ChEBI" id="CHEBI:18420"/>
        <label>1</label>
    </ligand>
</feature>
<gene>
    <name evidence="4" type="ORF">DPF_0805</name>
</gene>
<dbReference type="Proteomes" id="UP000095200">
    <property type="component" value="Unassembled WGS sequence"/>
</dbReference>
<protein>
    <submittedName>
        <fullName evidence="4">ADP-ribosylglycohydrolase</fullName>
    </submittedName>
</protein>
<comment type="cofactor">
    <cofactor evidence="3">
        <name>Mg(2+)</name>
        <dbReference type="ChEBI" id="CHEBI:18420"/>
    </cofactor>
    <text evidence="3">Binds 2 magnesium ions per subunit.</text>
</comment>
<keyword evidence="3" id="KW-0460">Magnesium</keyword>
<evidence type="ECO:0000313" key="4">
    <source>
        <dbReference type="EMBL" id="GAU08103.1"/>
    </source>
</evidence>
<dbReference type="AlphaFoldDB" id="A0A194AFJ5"/>
<dbReference type="RefSeq" id="WP_069857727.1">
    <property type="nucleotide sequence ID" value="NZ_BDFE01000009.1"/>
</dbReference>
<evidence type="ECO:0000256" key="1">
    <source>
        <dbReference type="ARBA" id="ARBA00010702"/>
    </source>
</evidence>
<evidence type="ECO:0000313" key="5">
    <source>
        <dbReference type="Proteomes" id="UP000095200"/>
    </source>
</evidence>
<dbReference type="PANTHER" id="PTHR16222">
    <property type="entry name" value="ADP-RIBOSYLGLYCOHYDROLASE"/>
    <property type="match status" value="1"/>
</dbReference>
<evidence type="ECO:0000256" key="3">
    <source>
        <dbReference type="PIRSR" id="PIRSR605502-1"/>
    </source>
</evidence>
<dbReference type="Gene3D" id="1.10.4080.10">
    <property type="entry name" value="ADP-ribosylation/Crystallin J1"/>
    <property type="match status" value="1"/>
</dbReference>
<keyword evidence="3" id="KW-0479">Metal-binding</keyword>
<dbReference type="InterPro" id="IPR036705">
    <property type="entry name" value="Ribosyl_crysJ1_sf"/>
</dbReference>
<dbReference type="Pfam" id="PF03747">
    <property type="entry name" value="ADP_ribosyl_GH"/>
    <property type="match status" value="1"/>
</dbReference>
<organism evidence="4 5">
    <name type="scientific">Desulfoplanes formicivorans</name>
    <dbReference type="NCBI Taxonomy" id="1592317"/>
    <lineage>
        <taxon>Bacteria</taxon>
        <taxon>Pseudomonadati</taxon>
        <taxon>Thermodesulfobacteriota</taxon>
        <taxon>Desulfovibrionia</taxon>
        <taxon>Desulfovibrionales</taxon>
        <taxon>Desulfoplanaceae</taxon>
        <taxon>Desulfoplanes</taxon>
    </lineage>
</organism>
<dbReference type="GO" id="GO:0016787">
    <property type="term" value="F:hydrolase activity"/>
    <property type="evidence" value="ECO:0007669"/>
    <property type="project" value="UniProtKB-KW"/>
</dbReference>
<keyword evidence="2 4" id="KW-0378">Hydrolase</keyword>
<keyword evidence="5" id="KW-1185">Reference proteome</keyword>
<name>A0A194AFJ5_9BACT</name>
<evidence type="ECO:0000256" key="2">
    <source>
        <dbReference type="ARBA" id="ARBA00022801"/>
    </source>
</evidence>
<proteinExistence type="inferred from homology"/>
<reference evidence="5" key="1">
    <citation type="submission" date="2016-06" db="EMBL/GenBank/DDBJ databases">
        <title>Draft genome sequence of Desulfoplanes formicivorans strain Pf12B.</title>
        <authorList>
            <person name="Watanabe M."/>
            <person name="Kojima H."/>
            <person name="Fukui M."/>
        </authorList>
    </citation>
    <scope>NUCLEOTIDE SEQUENCE [LARGE SCALE GENOMIC DNA]</scope>
    <source>
        <strain evidence="5">Pf12B</strain>
    </source>
</reference>
<dbReference type="InterPro" id="IPR005502">
    <property type="entry name" value="Ribosyl_crysJ1"/>
</dbReference>
<dbReference type="InterPro" id="IPR050792">
    <property type="entry name" value="ADP-ribosylglycohydrolase"/>
</dbReference>
<dbReference type="EMBL" id="BDFE01000009">
    <property type="protein sequence ID" value="GAU08103.1"/>
    <property type="molecule type" value="Genomic_DNA"/>
</dbReference>
<dbReference type="PANTHER" id="PTHR16222:SF24">
    <property type="entry name" value="ADP-RIBOSYLHYDROLASE ARH3"/>
    <property type="match status" value="1"/>
</dbReference>
<comment type="caution">
    <text evidence="4">The sequence shown here is derived from an EMBL/GenBank/DDBJ whole genome shotgun (WGS) entry which is preliminary data.</text>
</comment>
<comment type="similarity">
    <text evidence="1">Belongs to the ADP-ribosylglycohydrolase family.</text>
</comment>
<dbReference type="OrthoDB" id="5297797at2"/>